<keyword evidence="1" id="KW-0723">Serine/threonine-protein kinase</keyword>
<reference evidence="9" key="1">
    <citation type="journal article" date="2020" name="BMC Genomics">
        <title>Correction to: Identification and distribution of gene clusters required for synthesis of sphingolipid metabolism inhibitors in diverse species of the filamentous fungus Fusarium.</title>
        <authorList>
            <person name="Kim H.S."/>
            <person name="Lohmar J.M."/>
            <person name="Busman M."/>
            <person name="Brown D.W."/>
            <person name="Naumann T.A."/>
            <person name="Divon H.H."/>
            <person name="Lysoe E."/>
            <person name="Uhlig S."/>
            <person name="Proctor R.H."/>
        </authorList>
    </citation>
    <scope>NUCLEOTIDE SEQUENCE</scope>
    <source>
        <strain evidence="9">NRRL 22465</strain>
    </source>
</reference>
<reference evidence="9" key="2">
    <citation type="submission" date="2020-05" db="EMBL/GenBank/DDBJ databases">
        <authorList>
            <person name="Kim H.-S."/>
            <person name="Proctor R.H."/>
            <person name="Brown D.W."/>
        </authorList>
    </citation>
    <scope>NUCLEOTIDE SEQUENCE</scope>
    <source>
        <strain evidence="9">NRRL 22465</strain>
    </source>
</reference>
<dbReference type="Gene3D" id="3.30.200.20">
    <property type="entry name" value="Phosphorylase Kinase, domain 1"/>
    <property type="match status" value="1"/>
</dbReference>
<evidence type="ECO:0000259" key="8">
    <source>
        <dbReference type="PROSITE" id="PS50011"/>
    </source>
</evidence>
<dbReference type="GO" id="GO:0005524">
    <property type="term" value="F:ATP binding"/>
    <property type="evidence" value="ECO:0007669"/>
    <property type="project" value="UniProtKB-UniRule"/>
</dbReference>
<feature type="compositionally biased region" description="Acidic residues" evidence="7">
    <location>
        <begin position="23"/>
        <end position="35"/>
    </location>
</feature>
<dbReference type="InterPro" id="IPR000719">
    <property type="entry name" value="Prot_kinase_dom"/>
</dbReference>
<dbReference type="SUPFAM" id="SSF56112">
    <property type="entry name" value="Protein kinase-like (PK-like)"/>
    <property type="match status" value="1"/>
</dbReference>
<protein>
    <recommendedName>
        <fullName evidence="8">Protein kinase domain-containing protein</fullName>
    </recommendedName>
</protein>
<evidence type="ECO:0000256" key="6">
    <source>
        <dbReference type="PROSITE-ProRule" id="PRU10141"/>
    </source>
</evidence>
<dbReference type="PANTHER" id="PTHR24058:SF28">
    <property type="entry name" value="SERINE_THREONINE-PROTEIN KINASE MINIBRAIN"/>
    <property type="match status" value="1"/>
</dbReference>
<feature type="domain" description="Protein kinase" evidence="8">
    <location>
        <begin position="58"/>
        <end position="395"/>
    </location>
</feature>
<evidence type="ECO:0000256" key="1">
    <source>
        <dbReference type="ARBA" id="ARBA00022527"/>
    </source>
</evidence>
<evidence type="ECO:0000313" key="9">
    <source>
        <dbReference type="EMBL" id="KAF4967152.1"/>
    </source>
</evidence>
<keyword evidence="3 6" id="KW-0547">Nucleotide-binding</keyword>
<organism evidence="9 10">
    <name type="scientific">Fusarium zealandicum</name>
    <dbReference type="NCBI Taxonomy" id="1053134"/>
    <lineage>
        <taxon>Eukaryota</taxon>
        <taxon>Fungi</taxon>
        <taxon>Dikarya</taxon>
        <taxon>Ascomycota</taxon>
        <taxon>Pezizomycotina</taxon>
        <taxon>Sordariomycetes</taxon>
        <taxon>Hypocreomycetidae</taxon>
        <taxon>Hypocreales</taxon>
        <taxon>Nectriaceae</taxon>
        <taxon>Fusarium</taxon>
        <taxon>Fusarium staphyleae species complex</taxon>
    </lineage>
</organism>
<accession>A0A8H4TZX3</accession>
<evidence type="ECO:0000313" key="10">
    <source>
        <dbReference type="Proteomes" id="UP000635477"/>
    </source>
</evidence>
<dbReference type="AlphaFoldDB" id="A0A8H4TZX3"/>
<evidence type="ECO:0000256" key="7">
    <source>
        <dbReference type="SAM" id="MobiDB-lite"/>
    </source>
</evidence>
<dbReference type="PANTHER" id="PTHR24058">
    <property type="entry name" value="DUAL SPECIFICITY PROTEIN KINASE"/>
    <property type="match status" value="1"/>
</dbReference>
<keyword evidence="2" id="KW-0808">Transferase</keyword>
<evidence type="ECO:0000256" key="3">
    <source>
        <dbReference type="ARBA" id="ARBA00022741"/>
    </source>
</evidence>
<dbReference type="OrthoDB" id="5979581at2759"/>
<sequence>MATGDTDPSDAIDDVSTWGDFVGSDDEGEVEDASEPVERYEQGLYYPVCIGEVLVDRYRIEHKLGHGGFSTVWMAHDMLNHKDVALKIMTAGDSGEREYTIQREIISAVQDTSHLLTYRDTFLLAGAAGEHHRVLTLPLQGPNLRTYARFTPVATRGLAAKQLLQAIKVLHDGGFVHRDLNSANVMYGLAPFENNITTSNKYQYLGRPRKMPLPTNQPMWKDGQLVMPMPPRDSLVEGTVTLGDFGLAIRSGTSVECKVQSPANYCAPERIHDMNPSFASDMWSYMCIFAELYLGFPMFGGAAASSAIDFMVRTLGPLPLSWKGSYNGDGKHDESWYDQRRGPEPGLAVGDKFKRAFNDISEAEKQLVVSIVQRGLSYLPEHRLSAGQLLEDASFKELMGIYQL</sequence>
<feature type="binding site" evidence="6">
    <location>
        <position position="87"/>
    </location>
    <ligand>
        <name>ATP</name>
        <dbReference type="ChEBI" id="CHEBI:30616"/>
    </ligand>
</feature>
<dbReference type="GO" id="GO:0004674">
    <property type="term" value="F:protein serine/threonine kinase activity"/>
    <property type="evidence" value="ECO:0007669"/>
    <property type="project" value="UniProtKB-KW"/>
</dbReference>
<dbReference type="Pfam" id="PF00069">
    <property type="entry name" value="Pkinase"/>
    <property type="match status" value="2"/>
</dbReference>
<dbReference type="InterPro" id="IPR017441">
    <property type="entry name" value="Protein_kinase_ATP_BS"/>
</dbReference>
<dbReference type="PROSITE" id="PS50011">
    <property type="entry name" value="PROTEIN_KINASE_DOM"/>
    <property type="match status" value="1"/>
</dbReference>
<proteinExistence type="predicted"/>
<dbReference type="EMBL" id="JABEYC010001244">
    <property type="protein sequence ID" value="KAF4967152.1"/>
    <property type="molecule type" value="Genomic_DNA"/>
</dbReference>
<dbReference type="InterPro" id="IPR011009">
    <property type="entry name" value="Kinase-like_dom_sf"/>
</dbReference>
<gene>
    <name evidence="9" type="ORF">FZEAL_10571</name>
</gene>
<evidence type="ECO:0000256" key="4">
    <source>
        <dbReference type="ARBA" id="ARBA00022777"/>
    </source>
</evidence>
<dbReference type="PROSITE" id="PS00107">
    <property type="entry name" value="PROTEIN_KINASE_ATP"/>
    <property type="match status" value="1"/>
</dbReference>
<comment type="caution">
    <text evidence="9">The sequence shown here is derived from an EMBL/GenBank/DDBJ whole genome shotgun (WGS) entry which is preliminary data.</text>
</comment>
<name>A0A8H4TZX3_9HYPO</name>
<keyword evidence="10" id="KW-1185">Reference proteome</keyword>
<keyword evidence="5 6" id="KW-0067">ATP-binding</keyword>
<keyword evidence="4" id="KW-0418">Kinase</keyword>
<evidence type="ECO:0000256" key="2">
    <source>
        <dbReference type="ARBA" id="ARBA00022679"/>
    </source>
</evidence>
<feature type="region of interest" description="Disordered" evidence="7">
    <location>
        <begin position="1"/>
        <end position="36"/>
    </location>
</feature>
<dbReference type="Proteomes" id="UP000635477">
    <property type="component" value="Unassembled WGS sequence"/>
</dbReference>
<dbReference type="InterPro" id="IPR050494">
    <property type="entry name" value="Ser_Thr_dual-spec_kinase"/>
</dbReference>
<dbReference type="Gene3D" id="1.10.510.10">
    <property type="entry name" value="Transferase(Phosphotransferase) domain 1"/>
    <property type="match status" value="1"/>
</dbReference>
<evidence type="ECO:0000256" key="5">
    <source>
        <dbReference type="ARBA" id="ARBA00022840"/>
    </source>
</evidence>